<dbReference type="InterPro" id="IPR052022">
    <property type="entry name" value="26kDa_periplasmic_antigen"/>
</dbReference>
<dbReference type="Gene3D" id="3.30.70.2970">
    <property type="entry name" value="Protein of unknown function (DUF541), domain 2"/>
    <property type="match status" value="1"/>
</dbReference>
<name>A0A4U1DB89_9BACI</name>
<comment type="caution">
    <text evidence="1">The sequence shown here is derived from an EMBL/GenBank/DDBJ whole genome shotgun (WGS) entry which is preliminary data.</text>
</comment>
<dbReference type="InterPro" id="IPR007497">
    <property type="entry name" value="SIMPL/DUF541"/>
</dbReference>
<dbReference type="Proteomes" id="UP000307756">
    <property type="component" value="Unassembled WGS sequence"/>
</dbReference>
<accession>A0A4U1DB89</accession>
<dbReference type="PANTHER" id="PTHR34387">
    <property type="entry name" value="SLR1258 PROTEIN"/>
    <property type="match status" value="1"/>
</dbReference>
<protein>
    <submittedName>
        <fullName evidence="1">DUF541 domain-containing protein</fullName>
    </submittedName>
</protein>
<keyword evidence="2" id="KW-1185">Reference proteome</keyword>
<dbReference type="Gene3D" id="3.30.110.170">
    <property type="entry name" value="Protein of unknown function (DUF541), domain 1"/>
    <property type="match status" value="1"/>
</dbReference>
<dbReference type="EMBL" id="SWBM01000001">
    <property type="protein sequence ID" value="TKC19865.1"/>
    <property type="molecule type" value="Genomic_DNA"/>
</dbReference>
<gene>
    <name evidence="1" type="ORF">FA727_10120</name>
</gene>
<proteinExistence type="predicted"/>
<dbReference type="PANTHER" id="PTHR34387:SF1">
    <property type="entry name" value="PERIPLASMIC IMMUNOGENIC PROTEIN"/>
    <property type="match status" value="1"/>
</dbReference>
<dbReference type="Pfam" id="PF04402">
    <property type="entry name" value="SIMPL"/>
    <property type="match status" value="1"/>
</dbReference>
<dbReference type="GO" id="GO:0006974">
    <property type="term" value="P:DNA damage response"/>
    <property type="evidence" value="ECO:0007669"/>
    <property type="project" value="TreeGrafter"/>
</dbReference>
<evidence type="ECO:0000313" key="1">
    <source>
        <dbReference type="EMBL" id="TKC19865.1"/>
    </source>
</evidence>
<sequence length="229" mass="25474">MGGRNLYYYQPIYRKPPETTRGKSEIKVTGEGRISIQPDTAQVLIGVESEHTELRTAQSENAQKISDITKVLKAIGILAENIQTDNFTIFPMYDFVDGKQVFRGYRVDHMLQVTVLDIDKVGLVVDTAVEHGANRVSNISFQILNSSNLYQRALTIAVEDALQKAKTIANAFNLTLIPTPKSVVEERRFLETPIPLQKTQMVLSASTEIQPGKEDIEAVVTAVFSTTTM</sequence>
<dbReference type="AlphaFoldDB" id="A0A4U1DB89"/>
<reference evidence="1 2" key="1">
    <citation type="journal article" date="2011" name="J. Microbiol.">
        <title>Bacillus kyonggiensis sp. nov., isolated from soil of a lettuce field.</title>
        <authorList>
            <person name="Dong K."/>
            <person name="Lee S."/>
        </authorList>
    </citation>
    <scope>NUCLEOTIDE SEQUENCE [LARGE SCALE GENOMIC DNA]</scope>
    <source>
        <strain evidence="1 2">NB22</strain>
    </source>
</reference>
<evidence type="ECO:0000313" key="2">
    <source>
        <dbReference type="Proteomes" id="UP000307756"/>
    </source>
</evidence>
<organism evidence="1 2">
    <name type="scientific">Robertmurraya kyonggiensis</name>
    <dbReference type="NCBI Taxonomy" id="1037680"/>
    <lineage>
        <taxon>Bacteria</taxon>
        <taxon>Bacillati</taxon>
        <taxon>Bacillota</taxon>
        <taxon>Bacilli</taxon>
        <taxon>Bacillales</taxon>
        <taxon>Bacillaceae</taxon>
        <taxon>Robertmurraya</taxon>
    </lineage>
</organism>